<organism evidence="2 3">
    <name type="scientific">Diploptera punctata</name>
    <name type="common">Pacific beetle cockroach</name>
    <dbReference type="NCBI Taxonomy" id="6984"/>
    <lineage>
        <taxon>Eukaryota</taxon>
        <taxon>Metazoa</taxon>
        <taxon>Ecdysozoa</taxon>
        <taxon>Arthropoda</taxon>
        <taxon>Hexapoda</taxon>
        <taxon>Insecta</taxon>
        <taxon>Pterygota</taxon>
        <taxon>Neoptera</taxon>
        <taxon>Polyneoptera</taxon>
        <taxon>Dictyoptera</taxon>
        <taxon>Blattodea</taxon>
        <taxon>Blaberoidea</taxon>
        <taxon>Blaberidae</taxon>
        <taxon>Diplopterinae</taxon>
        <taxon>Diploptera</taxon>
    </lineage>
</organism>
<comment type="caution">
    <text evidence="2">The sequence shown here is derived from an EMBL/GenBank/DDBJ whole genome shotgun (WGS) entry which is preliminary data.</text>
</comment>
<dbReference type="EMBL" id="JASPKZ010008082">
    <property type="protein sequence ID" value="KAJ9580947.1"/>
    <property type="molecule type" value="Genomic_DNA"/>
</dbReference>
<dbReference type="AlphaFoldDB" id="A0AAD8E8V3"/>
<feature type="compositionally biased region" description="Polar residues" evidence="1">
    <location>
        <begin position="316"/>
        <end position="330"/>
    </location>
</feature>
<feature type="compositionally biased region" description="Polar residues" evidence="1">
    <location>
        <begin position="256"/>
        <end position="272"/>
    </location>
</feature>
<dbReference type="Proteomes" id="UP001233999">
    <property type="component" value="Unassembled WGS sequence"/>
</dbReference>
<gene>
    <name evidence="2" type="ORF">L9F63_023868</name>
</gene>
<feature type="non-terminal residue" evidence="2">
    <location>
        <position position="405"/>
    </location>
</feature>
<feature type="compositionally biased region" description="Polar residues" evidence="1">
    <location>
        <begin position="339"/>
        <end position="350"/>
    </location>
</feature>
<feature type="region of interest" description="Disordered" evidence="1">
    <location>
        <begin position="383"/>
        <end position="405"/>
    </location>
</feature>
<dbReference type="PANTHER" id="PTHR33964">
    <property type="entry name" value="RE45066P-RELATED"/>
    <property type="match status" value="1"/>
</dbReference>
<feature type="non-terminal residue" evidence="2">
    <location>
        <position position="1"/>
    </location>
</feature>
<reference evidence="2" key="2">
    <citation type="submission" date="2023-05" db="EMBL/GenBank/DDBJ databases">
        <authorList>
            <person name="Fouks B."/>
        </authorList>
    </citation>
    <scope>NUCLEOTIDE SEQUENCE</scope>
    <source>
        <strain evidence="2">Stay&amp;Tobe</strain>
        <tissue evidence="2">Testes</tissue>
    </source>
</reference>
<evidence type="ECO:0000256" key="1">
    <source>
        <dbReference type="SAM" id="MobiDB-lite"/>
    </source>
</evidence>
<feature type="compositionally biased region" description="Polar residues" evidence="1">
    <location>
        <begin position="279"/>
        <end position="291"/>
    </location>
</feature>
<reference evidence="2" key="1">
    <citation type="journal article" date="2023" name="IScience">
        <title>Live-bearing cockroach genome reveals convergent evolutionary mechanisms linked to viviparity in insects and beyond.</title>
        <authorList>
            <person name="Fouks B."/>
            <person name="Harrison M.C."/>
            <person name="Mikhailova A.A."/>
            <person name="Marchal E."/>
            <person name="English S."/>
            <person name="Carruthers M."/>
            <person name="Jennings E.C."/>
            <person name="Chiamaka E.L."/>
            <person name="Frigard R.A."/>
            <person name="Pippel M."/>
            <person name="Attardo G.M."/>
            <person name="Benoit J.B."/>
            <person name="Bornberg-Bauer E."/>
            <person name="Tobe S.S."/>
        </authorList>
    </citation>
    <scope>NUCLEOTIDE SEQUENCE</scope>
    <source>
        <strain evidence="2">Stay&amp;Tobe</strain>
    </source>
</reference>
<keyword evidence="3" id="KW-1185">Reference proteome</keyword>
<proteinExistence type="predicted"/>
<accession>A0AAD8E8V3</accession>
<evidence type="ECO:0000313" key="2">
    <source>
        <dbReference type="EMBL" id="KAJ9580947.1"/>
    </source>
</evidence>
<feature type="region of interest" description="Disordered" evidence="1">
    <location>
        <begin position="199"/>
        <end position="350"/>
    </location>
</feature>
<feature type="compositionally biased region" description="Polar residues" evidence="1">
    <location>
        <begin position="389"/>
        <end position="405"/>
    </location>
</feature>
<evidence type="ECO:0000313" key="3">
    <source>
        <dbReference type="Proteomes" id="UP001233999"/>
    </source>
</evidence>
<sequence>QDGIPSHWSLDSDNTQCTRQDYDFCVKMADPLLKDPHLIFPDNKADIDLVCRKWSQFVDCVKRYTDRCFTESRRQEFNKAVESPVDSVHQMCTVTKYQTEYLRHATCIKSTLTREDHCGRHYQHLVDQVSGEANRISLCCSHLRFRQCVLEETKRQCDSGSNGGSAARFSRQILDKALSFLRDQCYNYIPTTGECPGVSYTGHDESTSNSNIVPDQQHRSSNHQPFSPEVTPHKWNPQTTGDRRGTSSSSSPWMPGNSTGSQSTSTRNNWTSGGDKETVSSNTPSYDSIQPNKDDDKPSWMPGGQSSDSGISRSSYTPPDMTTSTHTGRSPSFGRGITWTPSSNTQMSNSDLATNTWHVTSNSQHTTEPWYPGVSNYGGSYSGNAVDEPNQQGLSNNNNTVNILS</sequence>
<dbReference type="PANTHER" id="PTHR33964:SF9">
    <property type="match status" value="1"/>
</dbReference>
<feature type="compositionally biased region" description="Low complexity" evidence="1">
    <location>
        <begin position="303"/>
        <end position="315"/>
    </location>
</feature>
<name>A0AAD8E8V3_DIPPU</name>
<protein>
    <submittedName>
        <fullName evidence="2">Uncharacterized protein</fullName>
    </submittedName>
</protein>